<dbReference type="PROSITE" id="PS50943">
    <property type="entry name" value="HTH_CROC1"/>
    <property type="match status" value="1"/>
</dbReference>
<dbReference type="InterPro" id="IPR001387">
    <property type="entry name" value="Cro/C1-type_HTH"/>
</dbReference>
<dbReference type="InterPro" id="IPR027417">
    <property type="entry name" value="P-loop_NTPase"/>
</dbReference>
<dbReference type="Pfam" id="PF01381">
    <property type="entry name" value="HTH_3"/>
    <property type="match status" value="1"/>
</dbReference>
<organism evidence="2 3">
    <name type="scientific">Kitasatospora paranensis</name>
    <dbReference type="NCBI Taxonomy" id="258053"/>
    <lineage>
        <taxon>Bacteria</taxon>
        <taxon>Bacillati</taxon>
        <taxon>Actinomycetota</taxon>
        <taxon>Actinomycetes</taxon>
        <taxon>Kitasatosporales</taxon>
        <taxon>Streptomycetaceae</taxon>
        <taxon>Kitasatospora</taxon>
    </lineage>
</organism>
<protein>
    <submittedName>
        <fullName evidence="2">Helix-turn-helix domain-containing protein</fullName>
    </submittedName>
</protein>
<keyword evidence="3" id="KW-1185">Reference proteome</keyword>
<dbReference type="CDD" id="cd00093">
    <property type="entry name" value="HTH_XRE"/>
    <property type="match status" value="1"/>
</dbReference>
<evidence type="ECO:0000259" key="1">
    <source>
        <dbReference type="PROSITE" id="PS50943"/>
    </source>
</evidence>
<reference evidence="3" key="1">
    <citation type="journal article" date="2019" name="Int. J. Syst. Evol. Microbiol.">
        <title>The Global Catalogue of Microorganisms (GCM) 10K type strain sequencing project: providing services to taxonomists for standard genome sequencing and annotation.</title>
        <authorList>
            <consortium name="The Broad Institute Genomics Platform"/>
            <consortium name="The Broad Institute Genome Sequencing Center for Infectious Disease"/>
            <person name="Wu L."/>
            <person name="Ma J."/>
        </authorList>
    </citation>
    <scope>NUCLEOTIDE SEQUENCE [LARGE SCALE GENOMIC DNA]</scope>
    <source>
        <strain evidence="3">CGMCC 1.12859</strain>
    </source>
</reference>
<gene>
    <name evidence="2" type="ORF">ACFQMG_22105</name>
</gene>
<feature type="domain" description="HTH cro/C1-type" evidence="1">
    <location>
        <begin position="24"/>
        <end position="78"/>
    </location>
</feature>
<comment type="caution">
    <text evidence="2">The sequence shown here is derived from an EMBL/GenBank/DDBJ whole genome shotgun (WGS) entry which is preliminary data.</text>
</comment>
<dbReference type="InterPro" id="IPR010982">
    <property type="entry name" value="Lambda_DNA-bd_dom_sf"/>
</dbReference>
<dbReference type="EMBL" id="JBHTAJ010000043">
    <property type="protein sequence ID" value="MFC7182244.1"/>
    <property type="molecule type" value="Genomic_DNA"/>
</dbReference>
<dbReference type="SUPFAM" id="SSF52540">
    <property type="entry name" value="P-loop containing nucleoside triphosphate hydrolases"/>
    <property type="match status" value="1"/>
</dbReference>
<sequence>MTLDYTDERTLLGGQLPAWNSRLIAALRIQRGWTQEELAEYSGLSVRTIRNLELGRVQNPRRSSVDLLVTALGVADEQRQGVEHPDHARWSGPPAANSALVGSSAVHQQLANTVRTNRLTTFLGPGGVGKTRMALSVAAQISHFFRDGVEIVELGDIGPERGAREDRAAAVLHRVGRQLSRGRPTAPTAAAAEIEAETNMLLVLDNAEHIPAGVMAATRELQAAYPGVHILITARRRLTERLGANREIQPLSLEHAPGDPLSCAPAVELFLQHVGTGSRAAAELEKDLPLIAELCRRLGGIPRYLEFAAECLRAVPIRLMLSYGPTPEMLWSHDHALLPHQRSVTDSIRWSIDLLSDDHRLLLERIAALPTRRFSLDGITAEYDRLGRGTSPNPLTLVSDLLDTSLVLPDPAHHYHYRLAPCVAEVVQRPGRERPAPSPV</sequence>
<accession>A0ABW2FYC5</accession>
<proteinExistence type="predicted"/>
<evidence type="ECO:0000313" key="2">
    <source>
        <dbReference type="EMBL" id="MFC7182244.1"/>
    </source>
</evidence>
<dbReference type="SMART" id="SM00530">
    <property type="entry name" value="HTH_XRE"/>
    <property type="match status" value="1"/>
</dbReference>
<dbReference type="SUPFAM" id="SSF47413">
    <property type="entry name" value="lambda repressor-like DNA-binding domains"/>
    <property type="match status" value="1"/>
</dbReference>
<dbReference type="Proteomes" id="UP001596435">
    <property type="component" value="Unassembled WGS sequence"/>
</dbReference>
<name>A0ABW2FYC5_9ACTN</name>
<dbReference type="Gene3D" id="1.10.260.40">
    <property type="entry name" value="lambda repressor-like DNA-binding domains"/>
    <property type="match status" value="1"/>
</dbReference>
<dbReference type="PANTHER" id="PTHR47691">
    <property type="entry name" value="REGULATOR-RELATED"/>
    <property type="match status" value="1"/>
</dbReference>
<evidence type="ECO:0000313" key="3">
    <source>
        <dbReference type="Proteomes" id="UP001596435"/>
    </source>
</evidence>
<dbReference type="Gene3D" id="3.40.50.300">
    <property type="entry name" value="P-loop containing nucleotide triphosphate hydrolases"/>
    <property type="match status" value="1"/>
</dbReference>
<dbReference type="RefSeq" id="WP_345704761.1">
    <property type="nucleotide sequence ID" value="NZ_BAABKV010000001.1"/>
</dbReference>
<dbReference type="PANTHER" id="PTHR47691:SF3">
    <property type="entry name" value="HTH-TYPE TRANSCRIPTIONAL REGULATOR RV0890C-RELATED"/>
    <property type="match status" value="1"/>
</dbReference>